<evidence type="ECO:0000313" key="4">
    <source>
        <dbReference type="Proteomes" id="UP000320653"/>
    </source>
</evidence>
<dbReference type="EMBL" id="VIWP01000003">
    <property type="protein sequence ID" value="TWF54554.1"/>
    <property type="molecule type" value="Genomic_DNA"/>
</dbReference>
<keyword evidence="4" id="KW-1185">Reference proteome</keyword>
<name>A0A561QW00_9HYPH</name>
<feature type="region of interest" description="Disordered" evidence="1">
    <location>
        <begin position="25"/>
        <end position="141"/>
    </location>
</feature>
<feature type="chain" id="PRO_5021991937" description="Lipoprotein" evidence="2">
    <location>
        <begin position="26"/>
        <end position="262"/>
    </location>
</feature>
<gene>
    <name evidence="3" type="ORF">FHW37_103424</name>
</gene>
<sequence>MRLFGKLLSANLLLIVLTSCNTSDALSPPMEIGSSRRPSTPVTQADTERMARAPLPEASGAANSYPQQSGNIDRGPQNTLDAQADAMQSGNGTSPASSGPPPQWGDQGPATAAQQPAYDPPAHNQQAPQQQAGTPPPAAATTDTVRFLPIIGAPVQAVTPLSRRLGSEARAAGLTIRPSGDTGTEQILKGYFSAFSDEGKVTIVYVWDVLDGSGARLHRMQGQENIAGGGQDPWASVPASVMETIADKTIREYMSWRRSRAG</sequence>
<comment type="caution">
    <text evidence="3">The sequence shown here is derived from an EMBL/GenBank/DDBJ whole genome shotgun (WGS) entry which is preliminary data.</text>
</comment>
<feature type="compositionally biased region" description="Low complexity" evidence="1">
    <location>
        <begin position="120"/>
        <end position="133"/>
    </location>
</feature>
<feature type="compositionally biased region" description="Polar residues" evidence="1">
    <location>
        <begin position="36"/>
        <end position="45"/>
    </location>
</feature>
<protein>
    <recommendedName>
        <fullName evidence="5">Lipoprotein</fullName>
    </recommendedName>
</protein>
<feature type="compositionally biased region" description="Polar residues" evidence="1">
    <location>
        <begin position="61"/>
        <end position="97"/>
    </location>
</feature>
<dbReference type="RefSeq" id="WP_145636931.1">
    <property type="nucleotide sequence ID" value="NZ_VIWP01000003.1"/>
</dbReference>
<feature type="signal peptide" evidence="2">
    <location>
        <begin position="1"/>
        <end position="25"/>
    </location>
</feature>
<dbReference type="OrthoDB" id="7374881at2"/>
<evidence type="ECO:0000256" key="1">
    <source>
        <dbReference type="SAM" id="MobiDB-lite"/>
    </source>
</evidence>
<evidence type="ECO:0000256" key="2">
    <source>
        <dbReference type="SAM" id="SignalP"/>
    </source>
</evidence>
<organism evidence="3 4">
    <name type="scientific">Neorhizobium alkalisoli</name>
    <dbReference type="NCBI Taxonomy" id="528178"/>
    <lineage>
        <taxon>Bacteria</taxon>
        <taxon>Pseudomonadati</taxon>
        <taxon>Pseudomonadota</taxon>
        <taxon>Alphaproteobacteria</taxon>
        <taxon>Hyphomicrobiales</taxon>
        <taxon>Rhizobiaceae</taxon>
        <taxon>Rhizobium/Agrobacterium group</taxon>
        <taxon>Neorhizobium</taxon>
    </lineage>
</organism>
<keyword evidence="2" id="KW-0732">Signal</keyword>
<dbReference type="AlphaFoldDB" id="A0A561QW00"/>
<dbReference type="Proteomes" id="UP000320653">
    <property type="component" value="Unassembled WGS sequence"/>
</dbReference>
<dbReference type="PROSITE" id="PS51257">
    <property type="entry name" value="PROKAR_LIPOPROTEIN"/>
    <property type="match status" value="1"/>
</dbReference>
<evidence type="ECO:0008006" key="5">
    <source>
        <dbReference type="Google" id="ProtNLM"/>
    </source>
</evidence>
<evidence type="ECO:0000313" key="3">
    <source>
        <dbReference type="EMBL" id="TWF54554.1"/>
    </source>
</evidence>
<reference evidence="3 4" key="1">
    <citation type="submission" date="2019-06" db="EMBL/GenBank/DDBJ databases">
        <title>Sorghum-associated microbial communities from plants grown in Nebraska, USA.</title>
        <authorList>
            <person name="Schachtman D."/>
        </authorList>
    </citation>
    <scope>NUCLEOTIDE SEQUENCE [LARGE SCALE GENOMIC DNA]</scope>
    <source>
        <strain evidence="3 4">1225</strain>
    </source>
</reference>
<proteinExistence type="predicted"/>
<accession>A0A561QW00</accession>